<dbReference type="Gene3D" id="2.130.10.10">
    <property type="entry name" value="YVTN repeat-like/Quinoprotein amine dehydrogenase"/>
    <property type="match status" value="1"/>
</dbReference>
<dbReference type="PANTHER" id="PTHR23287">
    <property type="entry name" value="RUBY-EYE2-LIKE PROTEIN"/>
    <property type="match status" value="1"/>
</dbReference>
<organism evidence="4 5">
    <name type="scientific">Crassostrea virginica</name>
    <name type="common">Eastern oyster</name>
    <dbReference type="NCBI Taxonomy" id="6565"/>
    <lineage>
        <taxon>Eukaryota</taxon>
        <taxon>Metazoa</taxon>
        <taxon>Spiralia</taxon>
        <taxon>Lophotrochozoa</taxon>
        <taxon>Mollusca</taxon>
        <taxon>Bivalvia</taxon>
        <taxon>Autobranchia</taxon>
        <taxon>Pteriomorphia</taxon>
        <taxon>Ostreida</taxon>
        <taxon>Ostreoidea</taxon>
        <taxon>Ostreidae</taxon>
        <taxon>Crassostrea</taxon>
    </lineage>
</organism>
<dbReference type="InterPro" id="IPR056445">
    <property type="entry name" value="TPR_HPS5"/>
</dbReference>
<sequence>MSTATSKQTRQVSEEMTDYLLVEPSSLDDLKMPLRGSARLKFTCFDVSSRYIAVGSNTGSVYIFDRISLRHLQVVFTEEEPSSVNHVKLCSTNKTVAFSMVNGLVQVMELNIDRRQKPDRLRSVTNHLHQTVSCVLWDPTGQRLYTSDIIGNVVVSNIPSSKMKNLVLVPVEVILTLSVPVIQLDIYQDKLLVSTRTECFLCNTAKHNYLQIGTKPRDGHYGACFLQNNNTPPIIYCARPGSRLWEVDLEGNVQHTHQFKQLLAIPPVQVLSLREGIWKTGDKEVPPLGINFPVLKNINNKFILTWNKSKLFILDPLQEQPKVILWVEYHAEISEAGIHGTEVYIFLSSGEMRKLILMSVSQAVSLLISRKLWHLAAQVCATYSQSIIASHSIKHLSRTMMKDLVENIQNGCQSEYEEKVLHVFEKITAEAASSSETEGSDISRSRSSSGASIIRLDSGIYQIKPSKSSASLDSWNETGSQDELDSALSFPAKIPSTAHEVIVTVQDENESEIDFNSNEMSKLCQEESGVEKQSMEQLEESENVCLMNGNHIEETDSSELAHQSSLNADNLHSLINTDDIFAEDEVLVPRGSGKSFSKKLETTGGSNRTSDEKLNTFDGIFTNGEVMNGHMKEEKIDIVPVQEKDITPLIVTKPEGERHRKSSTRKKAVTVDIEGGKSKSGKQRSRSSRNTLKQTEKENKNQGSTQPSSELISNSAPNENSGSSPSSQSKSSNLQRTESCPAIPEKSGLIRSFSATELPLSSESPLSQSWEEPNRVTLTSVKDSLQSKFANTKKKILDTIKEKKRMSSSPKDWPLQVEVTSRIPEEQEMKQEIPNLEPVQESPVVDLSEFIQKTVKTRSMLQDFSVLLKPDALWETLSDWMLSLNGIMKKLNTQRYLKLLQSKHSEKCNKRSIKKMDKDFDENLQTDEQTRPQNAEEEESEQEKNINVLETENERALNPLIELSNIEEHSVQNLCNVEDPFPLPVDLLPSVKDLTRQCFNSLCFRSIISSLEPDLGAIAFCDICPDCFQNNETSVSTVLNLSDNEDESKAGVHDTSDNNGISFTVSLSNNIESAISHQNLCDNSECNGDFAKFIRCYFFLLDENDFIENVYSRGKTLTEHEKSEIWTAWIQCLRDKNKGDPSVAILDQKSKEEVLQMLELTRHDRQRALLYFYNLFEKFPSETISFCVKSEQIQPIDIVFVCRHYNQKEADFLDQFMRGRYKDLQSSKRLANVNLIYEDQVVFSWLQTLLKKTITAQRLEDEDNSPWLFSHSVTWVDEEMIDYILGNVSADQRAKCLEICQKFGYWRGCLSLLKKQKKWEEMASMIFCLGDLQLFKEMDILPDTVEQWESLISLFKSYYNNHKRIYHSDKELLVDENSISVEEKAVYPSCHEAEIPGSLDDQNTTTGIECSASFDHEIKDSRQTENCEILSRSPCDGRCISWNKMACLMLQHLDESVCVDIWTKMNVPNGCFEQSLYQTCITMALKHRQQRNVMHNLLEKIDSYLWTKKPNTLMPELQFALSVERKSRGSRRESTNDQLMALLSEKPADGRRYMEDSECHWGVSTNVLKCCRVCNVSLTESISHLEPGVFVFDCGHGFHKYCCQGRVCQLCT</sequence>
<feature type="compositionally biased region" description="Basic residues" evidence="1">
    <location>
        <begin position="659"/>
        <end position="668"/>
    </location>
</feature>
<dbReference type="SUPFAM" id="SSF82171">
    <property type="entry name" value="DPP6 N-terminal domain-like"/>
    <property type="match status" value="1"/>
</dbReference>
<protein>
    <submittedName>
        <fullName evidence="5">Uncharacterized protein LOC111101819</fullName>
    </submittedName>
</protein>
<dbReference type="RefSeq" id="XP_022290147.1">
    <property type="nucleotide sequence ID" value="XM_022434439.1"/>
</dbReference>
<evidence type="ECO:0000259" key="3">
    <source>
        <dbReference type="Pfam" id="PF23758"/>
    </source>
</evidence>
<proteinExistence type="predicted"/>
<feature type="compositionally biased region" description="Low complexity" evidence="1">
    <location>
        <begin position="713"/>
        <end position="733"/>
    </location>
</feature>
<keyword evidence="4" id="KW-1185">Reference proteome</keyword>
<dbReference type="Proteomes" id="UP000694844">
    <property type="component" value="Chromosome 1"/>
</dbReference>
<dbReference type="OrthoDB" id="19493at2759"/>
<feature type="region of interest" description="Disordered" evidence="1">
    <location>
        <begin position="921"/>
        <end position="948"/>
    </location>
</feature>
<dbReference type="KEGG" id="cvn:111101819"/>
<feature type="compositionally biased region" description="Polar residues" evidence="1">
    <location>
        <begin position="701"/>
        <end position="712"/>
    </location>
</feature>
<reference evidence="4" key="1">
    <citation type="submission" date="2024-06" db="UniProtKB">
        <authorList>
            <consortium name="RefSeq"/>
        </authorList>
    </citation>
    <scope>NUCLEOTIDE SEQUENCE [LARGE SCALE GENOMIC DNA]</scope>
</reference>
<evidence type="ECO:0000256" key="1">
    <source>
        <dbReference type="SAM" id="MobiDB-lite"/>
    </source>
</evidence>
<feature type="domain" description="HPS5-like beta-propeller" evidence="2">
    <location>
        <begin position="21"/>
        <end position="348"/>
    </location>
</feature>
<dbReference type="InterPro" id="IPR056499">
    <property type="entry name" value="Beta-prop_HPS5-like"/>
</dbReference>
<dbReference type="Pfam" id="PF23758">
    <property type="entry name" value="TPR_HPS5"/>
    <property type="match status" value="1"/>
</dbReference>
<dbReference type="GO" id="GO:0005737">
    <property type="term" value="C:cytoplasm"/>
    <property type="evidence" value="ECO:0007669"/>
    <property type="project" value="TreeGrafter"/>
</dbReference>
<accession>A0A8B8AF80</accession>
<dbReference type="PANTHER" id="PTHR23287:SF18">
    <property type="entry name" value="BLOC-2 COMPLEX MEMBER HPS5"/>
    <property type="match status" value="1"/>
</dbReference>
<feature type="region of interest" description="Disordered" evidence="1">
    <location>
        <begin position="649"/>
        <end position="748"/>
    </location>
</feature>
<evidence type="ECO:0000259" key="2">
    <source>
        <dbReference type="Pfam" id="PF23756"/>
    </source>
</evidence>
<dbReference type="GeneID" id="111101819"/>
<name>A0A8B8AF80_CRAVI</name>
<evidence type="ECO:0000313" key="5">
    <source>
        <dbReference type="RefSeq" id="XP_022290147.1"/>
    </source>
</evidence>
<dbReference type="GO" id="GO:0048066">
    <property type="term" value="P:developmental pigmentation"/>
    <property type="evidence" value="ECO:0007669"/>
    <property type="project" value="TreeGrafter"/>
</dbReference>
<dbReference type="InterPro" id="IPR015943">
    <property type="entry name" value="WD40/YVTN_repeat-like_dom_sf"/>
</dbReference>
<evidence type="ECO:0000313" key="4">
    <source>
        <dbReference type="Proteomes" id="UP000694844"/>
    </source>
</evidence>
<feature type="region of interest" description="Disordered" evidence="1">
    <location>
        <begin position="592"/>
        <end position="612"/>
    </location>
</feature>
<gene>
    <name evidence="5" type="primary">LOC111101819</name>
</gene>
<reference evidence="5" key="2">
    <citation type="submission" date="2025-08" db="UniProtKB">
        <authorList>
            <consortium name="RefSeq"/>
        </authorList>
    </citation>
    <scope>IDENTIFICATION</scope>
    <source>
        <tissue evidence="5">Whole sample</tissue>
    </source>
</reference>
<dbReference type="Pfam" id="PF23756">
    <property type="entry name" value="Beta-prop_HPS5"/>
    <property type="match status" value="1"/>
</dbReference>
<feature type="domain" description="HPS5 TPR" evidence="3">
    <location>
        <begin position="1073"/>
        <end position="1371"/>
    </location>
</feature>